<proteinExistence type="predicted"/>
<reference evidence="1" key="1">
    <citation type="submission" date="2023-04" db="EMBL/GenBank/DDBJ databases">
        <title>A chromosome-level genome assembly of the parasitoid wasp Eretmocerus hayati.</title>
        <authorList>
            <person name="Zhong Y."/>
            <person name="Liu S."/>
            <person name="Liu Y."/>
        </authorList>
    </citation>
    <scope>NUCLEOTIDE SEQUENCE</scope>
    <source>
        <strain evidence="1">ZJU_SS_LIU_2023</strain>
    </source>
</reference>
<comment type="caution">
    <text evidence="1">The sequence shown here is derived from an EMBL/GenBank/DDBJ whole genome shotgun (WGS) entry which is preliminary data.</text>
</comment>
<keyword evidence="2" id="KW-1185">Reference proteome</keyword>
<organism evidence="1 2">
    <name type="scientific">Eretmocerus hayati</name>
    <dbReference type="NCBI Taxonomy" id="131215"/>
    <lineage>
        <taxon>Eukaryota</taxon>
        <taxon>Metazoa</taxon>
        <taxon>Ecdysozoa</taxon>
        <taxon>Arthropoda</taxon>
        <taxon>Hexapoda</taxon>
        <taxon>Insecta</taxon>
        <taxon>Pterygota</taxon>
        <taxon>Neoptera</taxon>
        <taxon>Endopterygota</taxon>
        <taxon>Hymenoptera</taxon>
        <taxon>Apocrita</taxon>
        <taxon>Proctotrupomorpha</taxon>
        <taxon>Chalcidoidea</taxon>
        <taxon>Aphelinidae</taxon>
        <taxon>Aphelininae</taxon>
        <taxon>Eretmocerus</taxon>
    </lineage>
</organism>
<evidence type="ECO:0000313" key="1">
    <source>
        <dbReference type="EMBL" id="KAJ8673528.1"/>
    </source>
</evidence>
<dbReference type="Proteomes" id="UP001239111">
    <property type="component" value="Chromosome 3"/>
</dbReference>
<evidence type="ECO:0000313" key="2">
    <source>
        <dbReference type="Proteomes" id="UP001239111"/>
    </source>
</evidence>
<sequence>MLIDQLKDKIREDLTVIATDKTLVKNMIRNSQRTSRPVVCLHEARSLLEVLKIPVKIQKSLSRLIRRTQSFIDKPNVQVHEDENIFNNARVQVAEIVENAELTTSIQTSFKMSFSERYGHHLVAAQDFEPGEILCVEKPYHHQVLDSKTPSYCCKCSKFLWTIIACDHCSWHVYCSESCRAEAWNECHSLECSPLQSMKKTLPLQEFVDLTSSSIFFKALKENGSLNKLEAQVKDLDQRKDCRNQDLIISETFSSFATLYLTPTRQFTKMELNSCVRCGSLYLIGLAKSILNTSYDIFDIKQLMMDDTAIFIGALLCKLELINKGKIMQVQQYDPSPAMSATVPTNISTLLTALLTSISCMPNVRFCSTSQNKFVMYALQPIKTGDQLFSSIHLSSIYDNSTKAQRNHIIRSFYRDSCDCEACMEDWTEKLSQSNEVRFT</sequence>
<dbReference type="EMBL" id="CM056743">
    <property type="protein sequence ID" value="KAJ8673528.1"/>
    <property type="molecule type" value="Genomic_DNA"/>
</dbReference>
<name>A0ACC2NRN8_9HYME</name>
<gene>
    <name evidence="1" type="ORF">QAD02_004790</name>
</gene>
<protein>
    <submittedName>
        <fullName evidence="1">Uncharacterized protein</fullName>
    </submittedName>
</protein>
<accession>A0ACC2NRN8</accession>